<organism evidence="2 4">
    <name type="scientific">Plasmodium ovale wallikeri</name>
    <dbReference type="NCBI Taxonomy" id="864142"/>
    <lineage>
        <taxon>Eukaryota</taxon>
        <taxon>Sar</taxon>
        <taxon>Alveolata</taxon>
        <taxon>Apicomplexa</taxon>
        <taxon>Aconoidasida</taxon>
        <taxon>Haemosporida</taxon>
        <taxon>Plasmodiidae</taxon>
        <taxon>Plasmodium</taxon>
        <taxon>Plasmodium (Plasmodium)</taxon>
    </lineage>
</organism>
<proteinExistence type="predicted"/>
<dbReference type="Proteomes" id="UP000078555">
    <property type="component" value="Unassembled WGS sequence"/>
</dbReference>
<accession>A0A1A9AMS6</accession>
<dbReference type="Proteomes" id="UP000078550">
    <property type="component" value="Unassembled WGS sequence"/>
</dbReference>
<evidence type="ECO:0000313" key="1">
    <source>
        <dbReference type="EMBL" id="SBT52686.1"/>
    </source>
</evidence>
<protein>
    <submittedName>
        <fullName evidence="2">PIR Superfamily Protein</fullName>
    </submittedName>
</protein>
<dbReference type="InterPro" id="IPR008780">
    <property type="entry name" value="Plasmodium_Vir"/>
</dbReference>
<dbReference type="Pfam" id="PF05795">
    <property type="entry name" value="Plasmodium_Vir"/>
    <property type="match status" value="1"/>
</dbReference>
<evidence type="ECO:0000313" key="2">
    <source>
        <dbReference type="EMBL" id="SBT57973.1"/>
    </source>
</evidence>
<gene>
    <name evidence="2" type="ORF">POVWA1_084840</name>
    <name evidence="1" type="ORF">POVWA2_063620</name>
</gene>
<evidence type="ECO:0000313" key="4">
    <source>
        <dbReference type="Proteomes" id="UP000078555"/>
    </source>
</evidence>
<dbReference type="AlphaFoldDB" id="A0A1A9AMS6"/>
<dbReference type="EMBL" id="FLRD01001712">
    <property type="protein sequence ID" value="SBT57973.1"/>
    <property type="molecule type" value="Genomic_DNA"/>
</dbReference>
<keyword evidence="4" id="KW-1185">Reference proteome</keyword>
<dbReference type="EMBL" id="FLRE01000318">
    <property type="protein sequence ID" value="SBT52686.1"/>
    <property type="molecule type" value="Genomic_DNA"/>
</dbReference>
<reference evidence="2" key="1">
    <citation type="submission" date="2016-05" db="EMBL/GenBank/DDBJ databases">
        <authorList>
            <person name="Lavstsen T."/>
            <person name="Jespersen J.S."/>
        </authorList>
    </citation>
    <scope>NUCLEOTIDE SEQUENCE [LARGE SCALE GENOMIC DNA]</scope>
</reference>
<sequence length="355" mass="41803">MAPKITDPILSNWDERYQSLMNLPLYRIYRKFNEYFSYKRYDSNICNNSTSEWSPHEDLLLPMCHNVNNILKTSKSMLRTYTLVNVNKYCTYLNYFLYDQIKNSNINSNINEFYETLNNVEGIYDLKDECKIVNFNINKEQFDKKKELYFHGEILNWIKHKSTTFDSYYSSIFSTYFNECVNNYKKIIQDNYCQYMQHYKYELNTFLKNFKETKNILEQNNIIISSEDISLITKPTCSSEGRGEELASENVVLPGTNYQTVPTIVFPDSETTEMASDANTSANTGIVSGTLFGISLLSIFFLKFTPLGSRIQRKIWNKAKNYNLEHQNDEIILDTSTNEDIYSYNNEYNIQYHSA</sequence>
<reference evidence="3 4" key="2">
    <citation type="submission" date="2016-05" db="EMBL/GenBank/DDBJ databases">
        <authorList>
            <person name="Naeem Raeece"/>
        </authorList>
    </citation>
    <scope>NUCLEOTIDE SEQUENCE [LARGE SCALE GENOMIC DNA]</scope>
</reference>
<name>A0A1A9AMS6_PLAOA</name>
<evidence type="ECO:0000313" key="3">
    <source>
        <dbReference type="Proteomes" id="UP000078550"/>
    </source>
</evidence>